<proteinExistence type="predicted"/>
<evidence type="ECO:0000313" key="2">
    <source>
        <dbReference type="EMBL" id="EPQ26645.1"/>
    </source>
</evidence>
<keyword evidence="1" id="KW-0812">Transmembrane</keyword>
<evidence type="ECO:0000256" key="1">
    <source>
        <dbReference type="SAM" id="Phobius"/>
    </source>
</evidence>
<dbReference type="EMBL" id="KE361644">
    <property type="protein sequence ID" value="EPQ26645.1"/>
    <property type="molecule type" value="Genomic_DNA"/>
</dbReference>
<name>A0A061H401_9BASI</name>
<organism evidence="2 3">
    <name type="scientific">Pseudozyma flocculosa PF-1</name>
    <dbReference type="NCBI Taxonomy" id="1277687"/>
    <lineage>
        <taxon>Eukaryota</taxon>
        <taxon>Fungi</taxon>
        <taxon>Dikarya</taxon>
        <taxon>Basidiomycota</taxon>
        <taxon>Ustilaginomycotina</taxon>
        <taxon>Ustilaginomycetes</taxon>
        <taxon>Ustilaginales</taxon>
        <taxon>Ustilaginaceae</taxon>
        <taxon>Pseudozyma</taxon>
    </lineage>
</organism>
<dbReference type="RefSeq" id="XP_007881692.1">
    <property type="nucleotide sequence ID" value="XM_007883501.1"/>
</dbReference>
<dbReference type="KEGG" id="pfp:PFL1_05966"/>
<protein>
    <submittedName>
        <fullName evidence="2">Uncharacterized protein</fullName>
    </submittedName>
</protein>
<accession>A0A061H401</accession>
<sequence length="219" mass="23319">MAPKIAAALAGVQLLFLITSLGLLAYIISKFTEATKFINNFNPQSAIAALSQGKLPEIPETFEVFGGYEKLGVTPAQLASGNLSALLPLLGRLNGVLKMFKDMLTVLTALGSVTLAYNVLCIFTAAWVLFAALKNSGARSAVICYWINHFLFFVFGIAFIAYTGVKSEKGTSIFYAFVAMWVLAVVAGFGVIATSLGMLRGSSSAPHSSVEMREKEGSV</sequence>
<gene>
    <name evidence="2" type="ORF">PFL1_05966</name>
</gene>
<keyword evidence="1" id="KW-1133">Transmembrane helix</keyword>
<dbReference type="GeneID" id="19320048"/>
<dbReference type="AlphaFoldDB" id="A0A061H401"/>
<feature type="transmembrane region" description="Helical" evidence="1">
    <location>
        <begin position="142"/>
        <end position="162"/>
    </location>
</feature>
<evidence type="ECO:0000313" key="3">
    <source>
        <dbReference type="Proteomes" id="UP000053664"/>
    </source>
</evidence>
<dbReference type="Proteomes" id="UP000053664">
    <property type="component" value="Unassembled WGS sequence"/>
</dbReference>
<reference evidence="2 3" key="1">
    <citation type="journal article" date="2013" name="Plant Cell">
        <title>The transition from a phytopathogenic smut ancestor to an anamorphic biocontrol agent deciphered by comparative whole-genome analysis.</title>
        <authorList>
            <person name="Lefebvre F."/>
            <person name="Joly D.L."/>
            <person name="Labbe C."/>
            <person name="Teichmann B."/>
            <person name="Linning R."/>
            <person name="Belzile F."/>
            <person name="Bakkeren G."/>
            <person name="Belanger R.R."/>
        </authorList>
    </citation>
    <scope>NUCLEOTIDE SEQUENCE [LARGE SCALE GENOMIC DNA]</scope>
    <source>
        <strain evidence="2 3">PF-1</strain>
    </source>
</reference>
<feature type="transmembrane region" description="Helical" evidence="1">
    <location>
        <begin position="174"/>
        <end position="199"/>
    </location>
</feature>
<keyword evidence="1" id="KW-0472">Membrane</keyword>
<feature type="transmembrane region" description="Helical" evidence="1">
    <location>
        <begin position="103"/>
        <end position="130"/>
    </location>
</feature>
<dbReference type="HOGENOM" id="CLU_1262027_0_0_1"/>